<evidence type="ECO:0000256" key="1">
    <source>
        <dbReference type="ARBA" id="ARBA00004651"/>
    </source>
</evidence>
<evidence type="ECO:0000259" key="12">
    <source>
        <dbReference type="Pfam" id="PF00662"/>
    </source>
</evidence>
<name>A0ABW4RXK2_9ACTN</name>
<feature type="transmembrane region" description="Helical" evidence="10">
    <location>
        <begin position="158"/>
        <end position="180"/>
    </location>
</feature>
<feature type="transmembrane region" description="Helical" evidence="10">
    <location>
        <begin position="678"/>
        <end position="698"/>
    </location>
</feature>
<dbReference type="Pfam" id="PF13244">
    <property type="entry name" value="MbhD"/>
    <property type="match status" value="1"/>
</dbReference>
<evidence type="ECO:0000256" key="9">
    <source>
        <dbReference type="RuleBase" id="RU000320"/>
    </source>
</evidence>
<proteinExistence type="predicted"/>
<feature type="transmembrane region" description="Helical" evidence="10">
    <location>
        <begin position="200"/>
        <end position="224"/>
    </location>
</feature>
<evidence type="ECO:0000256" key="2">
    <source>
        <dbReference type="ARBA" id="ARBA00022448"/>
    </source>
</evidence>
<comment type="subcellular location">
    <subcellularLocation>
        <location evidence="1">Cell membrane</location>
        <topology evidence="1">Multi-pass membrane protein</topology>
    </subcellularLocation>
    <subcellularLocation>
        <location evidence="9">Membrane</location>
        <topology evidence="9">Multi-pass membrane protein</topology>
    </subcellularLocation>
</comment>
<feature type="transmembrane region" description="Helical" evidence="10">
    <location>
        <begin position="266"/>
        <end position="286"/>
    </location>
</feature>
<dbReference type="RefSeq" id="WP_343874249.1">
    <property type="nucleotide sequence ID" value="NZ_BAAAIX010000026.1"/>
</dbReference>
<keyword evidence="17" id="KW-1185">Reference proteome</keyword>
<dbReference type="InterPro" id="IPR050616">
    <property type="entry name" value="CPA3_Na-H_Antiporter_A"/>
</dbReference>
<dbReference type="Pfam" id="PF00361">
    <property type="entry name" value="Proton_antipo_M"/>
    <property type="match status" value="1"/>
</dbReference>
<feature type="domain" description="Na+/H+ antiporter MnhB subunit-related protein" evidence="13">
    <location>
        <begin position="799"/>
        <end position="922"/>
    </location>
</feature>
<feature type="transmembrane region" description="Helical" evidence="10">
    <location>
        <begin position="293"/>
        <end position="311"/>
    </location>
</feature>
<feature type="transmembrane region" description="Helical" evidence="10">
    <location>
        <begin position="129"/>
        <end position="146"/>
    </location>
</feature>
<keyword evidence="3" id="KW-0050">Antiport</keyword>
<comment type="caution">
    <text evidence="16">The sequence shown here is derived from an EMBL/GenBank/DDBJ whole genome shotgun (WGS) entry which is preliminary data.</text>
</comment>
<evidence type="ECO:0000313" key="17">
    <source>
        <dbReference type="Proteomes" id="UP001597326"/>
    </source>
</evidence>
<feature type="transmembrane region" description="Helical" evidence="10">
    <location>
        <begin position="901"/>
        <end position="925"/>
    </location>
</feature>
<evidence type="ECO:0000256" key="5">
    <source>
        <dbReference type="ARBA" id="ARBA00022692"/>
    </source>
</evidence>
<evidence type="ECO:0000256" key="8">
    <source>
        <dbReference type="ARBA" id="ARBA00023136"/>
    </source>
</evidence>
<evidence type="ECO:0000259" key="15">
    <source>
        <dbReference type="Pfam" id="PF20501"/>
    </source>
</evidence>
<feature type="domain" description="MrpA C-terminal/MbhD" evidence="14">
    <location>
        <begin position="601"/>
        <end position="661"/>
    </location>
</feature>
<dbReference type="InterPro" id="IPR007182">
    <property type="entry name" value="MnhB"/>
</dbReference>
<dbReference type="EMBL" id="JBHUFZ010000028">
    <property type="protein sequence ID" value="MFD1891057.1"/>
    <property type="molecule type" value="Genomic_DNA"/>
</dbReference>
<evidence type="ECO:0000256" key="7">
    <source>
        <dbReference type="ARBA" id="ARBA00023065"/>
    </source>
</evidence>
<evidence type="ECO:0000259" key="13">
    <source>
        <dbReference type="Pfam" id="PF04039"/>
    </source>
</evidence>
<evidence type="ECO:0000256" key="6">
    <source>
        <dbReference type="ARBA" id="ARBA00022989"/>
    </source>
</evidence>
<evidence type="ECO:0000256" key="4">
    <source>
        <dbReference type="ARBA" id="ARBA00022475"/>
    </source>
</evidence>
<feature type="transmembrane region" description="Helical" evidence="10">
    <location>
        <begin position="858"/>
        <end position="881"/>
    </location>
</feature>
<dbReference type="InterPro" id="IPR001750">
    <property type="entry name" value="ND/Mrp_TM"/>
</dbReference>
<feature type="transmembrane region" description="Helical" evidence="10">
    <location>
        <begin position="798"/>
        <end position="821"/>
    </location>
</feature>
<keyword evidence="2" id="KW-0813">Transport</keyword>
<evidence type="ECO:0000313" key="16">
    <source>
        <dbReference type="EMBL" id="MFD1891057.1"/>
    </source>
</evidence>
<dbReference type="Proteomes" id="UP001597326">
    <property type="component" value="Unassembled WGS sequence"/>
</dbReference>
<evidence type="ECO:0000256" key="3">
    <source>
        <dbReference type="ARBA" id="ARBA00022449"/>
    </source>
</evidence>
<dbReference type="Pfam" id="PF20501">
    <property type="entry name" value="MbhE"/>
    <property type="match status" value="1"/>
</dbReference>
<feature type="transmembrane region" description="Helical" evidence="10">
    <location>
        <begin position="363"/>
        <end position="381"/>
    </location>
</feature>
<dbReference type="PRINTS" id="PR01434">
    <property type="entry name" value="NADHDHGNASE5"/>
</dbReference>
<feature type="transmembrane region" description="Helical" evidence="10">
    <location>
        <begin position="640"/>
        <end position="658"/>
    </location>
</feature>
<evidence type="ECO:0000259" key="11">
    <source>
        <dbReference type="Pfam" id="PF00361"/>
    </source>
</evidence>
<feature type="transmembrane region" description="Helical" evidence="10">
    <location>
        <begin position="317"/>
        <end position="342"/>
    </location>
</feature>
<feature type="transmembrane region" description="Helical" evidence="10">
    <location>
        <begin position="616"/>
        <end position="634"/>
    </location>
</feature>
<feature type="transmembrane region" description="Helical" evidence="10">
    <location>
        <begin position="827"/>
        <end position="846"/>
    </location>
</feature>
<dbReference type="NCBIfam" id="NF009284">
    <property type="entry name" value="PRK12644.1"/>
    <property type="match status" value="1"/>
</dbReference>
<evidence type="ECO:0000259" key="14">
    <source>
        <dbReference type="Pfam" id="PF13244"/>
    </source>
</evidence>
<feature type="transmembrane region" description="Helical" evidence="10">
    <location>
        <begin position="74"/>
        <end position="93"/>
    </location>
</feature>
<dbReference type="InterPro" id="IPR001516">
    <property type="entry name" value="Proton_antipo_N"/>
</dbReference>
<sequence length="960" mass="101068">MLPVLAVHVIATVLAPGVIRHLGRRGFWLLALPSLLTAGLAVRHLPAVLDGATPGVRYDWVPSIGLSLEFRMDALSLLMCLVVGLVGAVVLAYCSGYFDDDEPDLGRFAAHLTAFAGAMTGLVLSDDILLLYLFWELTTILSYLLVGHNAESEDSRNAATQALVVTTAGGLSMLGGLVVLGQAAGTTSLSGLLADPPTGMAAQVAIVLVLFGAITKSALVPFHFWLPGAMAAPTPVSAYLHAAAMVKAGVYLVARLAPGFAQLEVWRTTVLVLGGATMLVGGYRALRQVDLKLILAYGTVSQLGFLVVLVGTGSHDAALAGLAMLVAHAVFKAGLFLSVGTIDHATGTRDVRRLSGLAPRMPWLVAATVLCAASMAGLPPMMGFVGKEAVYEAFLHHPDGWAVLVLVVLVVGSVLTVAYSARFLWGAWFDKPDVEPVSFHRPEPITVVLPVLLGLASLALAPLAGRMEPLFAGYRDLFEVSEHPIHLALWHGLGPALYLSLLTMGLGALLAWQRRNVAFFQGAMPHPPAAVSAYRLVMRGLDRGSIEVTGFLQRGSLPLSLGLVLVVFTGVAAVGLAGTGLPRGVLVWQEPAQGAVALVGIVAAIAAVRSRRRLRAVVLVSVTGYVAALVFLLHGAPDLALTQVLAETVSIVVFVLVLRHLSGRFNETPSRAERGIRVLLGVLAGTAVTLVALVAGAARTADPAAENWPLGATTFGGGSNIVNVALVDIRAWDTMGEISVVLVAATGIASLVFRKNQRVEDNRKRLARTRARRAGATPAEPGRWLPTLHAFDDDRYSLMLAVVTRIIFHTVMVWSVFLLFAGHNAPGGGFAAGLVAGLALVVRYLAGGADELRAALPFMPGALLGTGLFLSAGFGLVSMLVGGDVLQSWTFDIPVPLLGHIHLVTSVFFDIGVYLVVIGLMLDILRSLGDALDRDPGRRVPFMRGGGTVGSLDSQEWSHR</sequence>
<evidence type="ECO:0000256" key="10">
    <source>
        <dbReference type="SAM" id="Phobius"/>
    </source>
</evidence>
<feature type="domain" description="NADH-Ubiquinone oxidoreductase (complex I) chain 5 N-terminal" evidence="12">
    <location>
        <begin position="63"/>
        <end position="108"/>
    </location>
</feature>
<feature type="transmembrane region" description="Helical" evidence="10">
    <location>
        <begin position="485"/>
        <end position="512"/>
    </location>
</feature>
<feature type="transmembrane region" description="Helical" evidence="10">
    <location>
        <begin position="734"/>
        <end position="753"/>
    </location>
</feature>
<feature type="domain" description="MrpA C-terminal/MbhE" evidence="15">
    <location>
        <begin position="676"/>
        <end position="754"/>
    </location>
</feature>
<feature type="domain" description="NADH:quinone oxidoreductase/Mrp antiporter transmembrane" evidence="11">
    <location>
        <begin position="125"/>
        <end position="415"/>
    </location>
</feature>
<protein>
    <submittedName>
        <fullName evidence="16">Na+/H+ antiporter subunit A</fullName>
    </submittedName>
</protein>
<dbReference type="InterPro" id="IPR046806">
    <property type="entry name" value="MrpA_C/MbhE"/>
</dbReference>
<organism evidence="16 17">
    <name type="scientific">Luteococcus peritonei</name>
    <dbReference type="NCBI Taxonomy" id="88874"/>
    <lineage>
        <taxon>Bacteria</taxon>
        <taxon>Bacillati</taxon>
        <taxon>Actinomycetota</taxon>
        <taxon>Actinomycetes</taxon>
        <taxon>Propionibacteriales</taxon>
        <taxon>Propionibacteriaceae</taxon>
        <taxon>Luteococcus</taxon>
    </lineage>
</organism>
<feature type="transmembrane region" description="Helical" evidence="10">
    <location>
        <begin position="559"/>
        <end position="580"/>
    </location>
</feature>
<dbReference type="PANTHER" id="PTHR43373:SF1">
    <property type="entry name" value="NA(+)_H(+) ANTIPORTER SUBUNIT A"/>
    <property type="match status" value="1"/>
</dbReference>
<reference evidence="17" key="1">
    <citation type="journal article" date="2019" name="Int. J. Syst. Evol. Microbiol.">
        <title>The Global Catalogue of Microorganisms (GCM) 10K type strain sequencing project: providing services to taxonomists for standard genome sequencing and annotation.</title>
        <authorList>
            <consortium name="The Broad Institute Genomics Platform"/>
            <consortium name="The Broad Institute Genome Sequencing Center for Infectious Disease"/>
            <person name="Wu L."/>
            <person name="Ma J."/>
        </authorList>
    </citation>
    <scope>NUCLEOTIDE SEQUENCE [LARGE SCALE GENOMIC DNA]</scope>
    <source>
        <strain evidence="17">CAIM 431</strain>
    </source>
</reference>
<feature type="transmembrane region" description="Helical" evidence="10">
    <location>
        <begin position="236"/>
        <end position="254"/>
    </location>
</feature>
<keyword evidence="5 9" id="KW-0812">Transmembrane</keyword>
<keyword evidence="6 10" id="KW-1133">Transmembrane helix</keyword>
<keyword evidence="7" id="KW-0406">Ion transport</keyword>
<dbReference type="PANTHER" id="PTHR43373">
    <property type="entry name" value="NA(+)/H(+) ANTIPORTER SUBUNIT"/>
    <property type="match status" value="1"/>
</dbReference>
<dbReference type="Pfam" id="PF00662">
    <property type="entry name" value="Proton_antipo_N"/>
    <property type="match status" value="1"/>
</dbReference>
<feature type="transmembrane region" description="Helical" evidence="10">
    <location>
        <begin position="105"/>
        <end position="123"/>
    </location>
</feature>
<keyword evidence="8 10" id="KW-0472">Membrane</keyword>
<feature type="transmembrane region" description="Helical" evidence="10">
    <location>
        <begin position="445"/>
        <end position="465"/>
    </location>
</feature>
<feature type="transmembrane region" description="Helical" evidence="10">
    <location>
        <begin position="401"/>
        <end position="425"/>
    </location>
</feature>
<dbReference type="InterPro" id="IPR025383">
    <property type="entry name" value="MrpA_C/MbhD"/>
</dbReference>
<feature type="transmembrane region" description="Helical" evidence="10">
    <location>
        <begin position="592"/>
        <end position="609"/>
    </location>
</feature>
<accession>A0ABW4RXK2</accession>
<gene>
    <name evidence="16" type="ORF">ACFSCS_12830</name>
</gene>
<dbReference type="Pfam" id="PF04039">
    <property type="entry name" value="MnhB"/>
    <property type="match status" value="1"/>
</dbReference>
<keyword evidence="4" id="KW-1003">Cell membrane</keyword>